<dbReference type="PROSITE" id="PS00105">
    <property type="entry name" value="AA_TRANSFER_CLASS_1"/>
    <property type="match status" value="1"/>
</dbReference>
<keyword evidence="3 4" id="KW-0808">Transferase</keyword>
<evidence type="ECO:0000313" key="6">
    <source>
        <dbReference type="EMBL" id="KAB2345168.1"/>
    </source>
</evidence>
<dbReference type="PANTHER" id="PTHR42832">
    <property type="entry name" value="AMINO ACID AMINOTRANSFERASE"/>
    <property type="match status" value="1"/>
</dbReference>
<protein>
    <recommendedName>
        <fullName evidence="4">Aminotransferase</fullName>
        <ecNumber evidence="4">2.6.1.-</ecNumber>
    </recommendedName>
</protein>
<dbReference type="Proteomes" id="UP000468735">
    <property type="component" value="Unassembled WGS sequence"/>
</dbReference>
<evidence type="ECO:0000256" key="4">
    <source>
        <dbReference type="RuleBase" id="RU000481"/>
    </source>
</evidence>
<dbReference type="Gene3D" id="3.40.640.10">
    <property type="entry name" value="Type I PLP-dependent aspartate aminotransferase-like (Major domain)"/>
    <property type="match status" value="1"/>
</dbReference>
<dbReference type="NCBIfam" id="NF005977">
    <property type="entry name" value="PRK08068.1"/>
    <property type="match status" value="1"/>
</dbReference>
<evidence type="ECO:0000259" key="5">
    <source>
        <dbReference type="Pfam" id="PF00155"/>
    </source>
</evidence>
<dbReference type="RefSeq" id="WP_151564880.1">
    <property type="nucleotide sequence ID" value="NZ_WBMT01000014.1"/>
</dbReference>
<feature type="domain" description="Aminotransferase class I/classII large" evidence="5">
    <location>
        <begin position="33"/>
        <end position="381"/>
    </location>
</feature>
<organism evidence="6 7">
    <name type="scientific">Actinomadura rudentiformis</name>
    <dbReference type="NCBI Taxonomy" id="359158"/>
    <lineage>
        <taxon>Bacteria</taxon>
        <taxon>Bacillati</taxon>
        <taxon>Actinomycetota</taxon>
        <taxon>Actinomycetes</taxon>
        <taxon>Streptosporangiales</taxon>
        <taxon>Thermomonosporaceae</taxon>
        <taxon>Actinomadura</taxon>
    </lineage>
</organism>
<dbReference type="InterPro" id="IPR050881">
    <property type="entry name" value="LL-DAP_aminotransferase"/>
</dbReference>
<dbReference type="AlphaFoldDB" id="A0A6H9YWC3"/>
<dbReference type="Gene3D" id="3.90.1150.10">
    <property type="entry name" value="Aspartate Aminotransferase, domain 1"/>
    <property type="match status" value="1"/>
</dbReference>
<dbReference type="EMBL" id="WBMT01000014">
    <property type="protein sequence ID" value="KAB2345168.1"/>
    <property type="molecule type" value="Genomic_DNA"/>
</dbReference>
<evidence type="ECO:0000256" key="1">
    <source>
        <dbReference type="ARBA" id="ARBA00001933"/>
    </source>
</evidence>
<dbReference type="EC" id="2.6.1.-" evidence="4"/>
<dbReference type="InterPro" id="IPR004838">
    <property type="entry name" value="NHTrfase_class1_PyrdxlP-BS"/>
</dbReference>
<dbReference type="SUPFAM" id="SSF53383">
    <property type="entry name" value="PLP-dependent transferases"/>
    <property type="match status" value="1"/>
</dbReference>
<proteinExistence type="inferred from homology"/>
<name>A0A6H9YWC3_9ACTN</name>
<accession>A0A6H9YWC3</accession>
<keyword evidence="2 4" id="KW-0032">Aminotransferase</keyword>
<dbReference type="CDD" id="cd00609">
    <property type="entry name" value="AAT_like"/>
    <property type="match status" value="1"/>
</dbReference>
<sequence length="395" mass="43242">MRTEPAQRILDLPRSSFATTVARIDRLVRAGEDVVNLCQGNPDLPTPPHIVEALRTSVLDPSTHRYPPFSGLPELKAAIAGWYDRLHGVHVDPEHEVAILFGAKTGLVEISQCFLNPGDICLMPDPAFPDCWAGVVLAKGHMHPLPLLRDNAFLPDYSTLGPAVLDRARLMFLNYPNNPTSATAPLEFYEDTVKFAARNNVVVASDFAYGALDFDGRLPVSFLEADGAKDVGVEFISLSKTFNMAGWRIGAVVGNRDVIAAIDLIQEHYYVSLPPFIQHAAIAALAGPLDCVRELARTYQRRRDVFVTGMRDAGWDLDTPKTIYAWLPVPGGDSNAFANDLLIQAKVAVAPGRWFGEHGDDYVRVSLLAPEDRLKEAVVRLADFRSGAGRKPGHG</sequence>
<keyword evidence="7" id="KW-1185">Reference proteome</keyword>
<comment type="similarity">
    <text evidence="4">Belongs to the class-I pyridoxal-phosphate-dependent aminotransferase family.</text>
</comment>
<dbReference type="InterPro" id="IPR015424">
    <property type="entry name" value="PyrdxlP-dep_Trfase"/>
</dbReference>
<gene>
    <name evidence="6" type="ORF">F8566_28270</name>
</gene>
<dbReference type="GO" id="GO:0030170">
    <property type="term" value="F:pyridoxal phosphate binding"/>
    <property type="evidence" value="ECO:0007669"/>
    <property type="project" value="InterPro"/>
</dbReference>
<dbReference type="OrthoDB" id="9763453at2"/>
<reference evidence="6 7" key="1">
    <citation type="submission" date="2019-09" db="EMBL/GenBank/DDBJ databases">
        <title>Actinomadura physcomitrii sp. nov., a novel actinomycete isolated from moss [Physcomitrium sphaericum (Ludw) Fuernr].</title>
        <authorList>
            <person name="Zhuang X."/>
            <person name="Liu C."/>
        </authorList>
    </citation>
    <scope>NUCLEOTIDE SEQUENCE [LARGE SCALE GENOMIC DNA]</scope>
    <source>
        <strain evidence="6 7">HMC1</strain>
    </source>
</reference>
<dbReference type="InterPro" id="IPR015421">
    <property type="entry name" value="PyrdxlP-dep_Trfase_major"/>
</dbReference>
<dbReference type="PANTHER" id="PTHR42832:SF3">
    <property type="entry name" value="L-GLUTAMINE--4-(METHYLSULFANYL)-2-OXOBUTANOATE AMINOTRANSFERASE"/>
    <property type="match status" value="1"/>
</dbReference>
<dbReference type="InterPro" id="IPR015422">
    <property type="entry name" value="PyrdxlP-dep_Trfase_small"/>
</dbReference>
<dbReference type="GO" id="GO:0008483">
    <property type="term" value="F:transaminase activity"/>
    <property type="evidence" value="ECO:0007669"/>
    <property type="project" value="UniProtKB-KW"/>
</dbReference>
<comment type="caution">
    <text evidence="6">The sequence shown here is derived from an EMBL/GenBank/DDBJ whole genome shotgun (WGS) entry which is preliminary data.</text>
</comment>
<dbReference type="Pfam" id="PF00155">
    <property type="entry name" value="Aminotran_1_2"/>
    <property type="match status" value="1"/>
</dbReference>
<evidence type="ECO:0000256" key="3">
    <source>
        <dbReference type="ARBA" id="ARBA00022679"/>
    </source>
</evidence>
<dbReference type="InterPro" id="IPR004839">
    <property type="entry name" value="Aminotransferase_I/II_large"/>
</dbReference>
<comment type="cofactor">
    <cofactor evidence="1 4">
        <name>pyridoxal 5'-phosphate</name>
        <dbReference type="ChEBI" id="CHEBI:597326"/>
    </cofactor>
</comment>
<evidence type="ECO:0000313" key="7">
    <source>
        <dbReference type="Proteomes" id="UP000468735"/>
    </source>
</evidence>
<evidence type="ECO:0000256" key="2">
    <source>
        <dbReference type="ARBA" id="ARBA00022576"/>
    </source>
</evidence>